<sequence length="72" mass="8147">MTESHRPAEASWFRSRGGRRFGFEFGAIVVLKLVALVLIWFFCIRPQPRADTQPAAVADHLLAPAREVPDDR</sequence>
<accession>A0A839EVN6</accession>
<reference evidence="2 3" key="1">
    <citation type="submission" date="2020-07" db="EMBL/GenBank/DDBJ databases">
        <title>Genomic Encyclopedia of Type Strains, Phase IV (KMG-V): Genome sequencing to study the core and pangenomes of soil and plant-associated prokaryotes.</title>
        <authorList>
            <person name="Whitman W."/>
        </authorList>
    </citation>
    <scope>NUCLEOTIDE SEQUENCE [LARGE SCALE GENOMIC DNA]</scope>
    <source>
        <strain evidence="2 3">RH2WT43</strain>
    </source>
</reference>
<dbReference type="EMBL" id="JACGXL010000002">
    <property type="protein sequence ID" value="MBA8887815.1"/>
    <property type="molecule type" value="Genomic_DNA"/>
</dbReference>
<dbReference type="AlphaFoldDB" id="A0A839EVN6"/>
<keyword evidence="1" id="KW-1133">Transmembrane helix</keyword>
<dbReference type="RefSeq" id="WP_182530851.1">
    <property type="nucleotide sequence ID" value="NZ_JACGXL010000002.1"/>
</dbReference>
<dbReference type="Proteomes" id="UP000550401">
    <property type="component" value="Unassembled WGS sequence"/>
</dbReference>
<comment type="caution">
    <text evidence="2">The sequence shown here is derived from an EMBL/GenBank/DDBJ whole genome shotgun (WGS) entry which is preliminary data.</text>
</comment>
<keyword evidence="1" id="KW-0812">Transmembrane</keyword>
<name>A0A839EVN6_9GAMM</name>
<dbReference type="InterPro" id="IPR054636">
    <property type="entry name" value="CydP"/>
</dbReference>
<proteinExistence type="predicted"/>
<evidence type="ECO:0000313" key="2">
    <source>
        <dbReference type="EMBL" id="MBA8887815.1"/>
    </source>
</evidence>
<keyword evidence="1" id="KW-0472">Membrane</keyword>
<dbReference type="NCBIfam" id="NF045611">
    <property type="entry name" value="small_CydP"/>
    <property type="match status" value="1"/>
</dbReference>
<evidence type="ECO:0000313" key="3">
    <source>
        <dbReference type="Proteomes" id="UP000550401"/>
    </source>
</evidence>
<organism evidence="2 3">
    <name type="scientific">Dokdonella fugitiva</name>
    <dbReference type="NCBI Taxonomy" id="328517"/>
    <lineage>
        <taxon>Bacteria</taxon>
        <taxon>Pseudomonadati</taxon>
        <taxon>Pseudomonadota</taxon>
        <taxon>Gammaproteobacteria</taxon>
        <taxon>Lysobacterales</taxon>
        <taxon>Rhodanobacteraceae</taxon>
        <taxon>Dokdonella</taxon>
    </lineage>
</organism>
<feature type="transmembrane region" description="Helical" evidence="1">
    <location>
        <begin position="21"/>
        <end position="42"/>
    </location>
</feature>
<gene>
    <name evidence="2" type="ORF">FHW12_002029</name>
</gene>
<keyword evidence="3" id="KW-1185">Reference proteome</keyword>
<evidence type="ECO:0000256" key="1">
    <source>
        <dbReference type="SAM" id="Phobius"/>
    </source>
</evidence>
<protein>
    <submittedName>
        <fullName evidence="2">Uncharacterized protein</fullName>
    </submittedName>
</protein>